<feature type="compositionally biased region" description="Pro residues" evidence="1">
    <location>
        <begin position="63"/>
        <end position="82"/>
    </location>
</feature>
<dbReference type="AlphaFoldDB" id="A0AAW0BEL2"/>
<evidence type="ECO:0000256" key="1">
    <source>
        <dbReference type="SAM" id="MobiDB-lite"/>
    </source>
</evidence>
<gene>
    <name evidence="2" type="ORF">VNI00_016413</name>
</gene>
<protein>
    <submittedName>
        <fullName evidence="2">Uncharacterized protein</fullName>
    </submittedName>
</protein>
<accession>A0AAW0BEL2</accession>
<feature type="region of interest" description="Disordered" evidence="1">
    <location>
        <begin position="44"/>
        <end position="123"/>
    </location>
</feature>
<feature type="compositionally biased region" description="Basic residues" evidence="1">
    <location>
        <begin position="104"/>
        <end position="123"/>
    </location>
</feature>
<dbReference type="EMBL" id="JAYKXP010000127">
    <property type="protein sequence ID" value="KAK7024289.1"/>
    <property type="molecule type" value="Genomic_DNA"/>
</dbReference>
<feature type="compositionally biased region" description="Low complexity" evidence="1">
    <location>
        <begin position="86"/>
        <end position="103"/>
    </location>
</feature>
<comment type="caution">
    <text evidence="2">The sequence shown here is derived from an EMBL/GenBank/DDBJ whole genome shotgun (WGS) entry which is preliminary data.</text>
</comment>
<evidence type="ECO:0000313" key="2">
    <source>
        <dbReference type="EMBL" id="KAK7024289.1"/>
    </source>
</evidence>
<organism evidence="2 3">
    <name type="scientific">Paramarasmius palmivorus</name>
    <dbReference type="NCBI Taxonomy" id="297713"/>
    <lineage>
        <taxon>Eukaryota</taxon>
        <taxon>Fungi</taxon>
        <taxon>Dikarya</taxon>
        <taxon>Basidiomycota</taxon>
        <taxon>Agaricomycotina</taxon>
        <taxon>Agaricomycetes</taxon>
        <taxon>Agaricomycetidae</taxon>
        <taxon>Agaricales</taxon>
        <taxon>Marasmiineae</taxon>
        <taxon>Marasmiaceae</taxon>
        <taxon>Paramarasmius</taxon>
    </lineage>
</organism>
<proteinExistence type="predicted"/>
<dbReference type="Gene3D" id="3.60.130.30">
    <property type="match status" value="1"/>
</dbReference>
<sequence>MPSPLSIPESLRQLFSAKTTRSGTLYSPFLTTTDTSLDGLIYDALSRDHPDPLGSPLTTAPSSPCPSRSPSPEPSPAPPNPEHAPKPSASAIPSPSPSDSTKLSSKRKRHTKTDKKHGHANRAKKRRLKLVAFCSNEESLAQHSPHPRIFELAIPTLELKPTVLVPASTGYIAAPASLPQIRTYRLQDLVHSGPDSFKLVKFLPGATRYIPCCDTGRIMVIIAPGPKGDPTWTSACEEAADVLRKVRPRCRFRAHDNKKGRSRGDINALNFGISVGNGQKKPQVLSDLGVNNRKVMDHIRFHRTFQRIVGFMTSVFMTWAPQLFLYYAQIMALLLASDDRLFRPFENSPFAAFTVNFGPQTVCLPHRDTKNLAFGWCAICALGNFDYTKGGHLVLWEMKLVIEFPPGATIYIPSAVCCHFNTTIQEGEDRFSFTTYSAGGLFRWVEHGYQLEGAYKKTEQAVKDMQEKESRWARGLNLFSTLDELQNRHVEIDT</sequence>
<evidence type="ECO:0000313" key="3">
    <source>
        <dbReference type="Proteomes" id="UP001383192"/>
    </source>
</evidence>
<name>A0AAW0BEL2_9AGAR</name>
<keyword evidence="3" id="KW-1185">Reference proteome</keyword>
<dbReference type="Proteomes" id="UP001383192">
    <property type="component" value="Unassembled WGS sequence"/>
</dbReference>
<reference evidence="2 3" key="1">
    <citation type="submission" date="2024-01" db="EMBL/GenBank/DDBJ databases">
        <title>A draft genome for a cacao thread blight-causing isolate of Paramarasmius palmivorus.</title>
        <authorList>
            <person name="Baruah I.K."/>
            <person name="Bukari Y."/>
            <person name="Amoako-Attah I."/>
            <person name="Meinhardt L.W."/>
            <person name="Bailey B.A."/>
            <person name="Cohen S.P."/>
        </authorList>
    </citation>
    <scope>NUCLEOTIDE SEQUENCE [LARGE SCALE GENOMIC DNA]</scope>
    <source>
        <strain evidence="2 3">GH-12</strain>
    </source>
</reference>